<keyword evidence="4 7" id="KW-0328">Glycosyltransferase</keyword>
<proteinExistence type="inferred from homology"/>
<dbReference type="GO" id="GO:0046104">
    <property type="term" value="P:thymidine metabolic process"/>
    <property type="evidence" value="ECO:0007669"/>
    <property type="project" value="UniProtKB-UniRule"/>
</dbReference>
<accession>A0A432ZCA0</accession>
<comment type="subunit">
    <text evidence="2 7">Homodimer.</text>
</comment>
<dbReference type="InterPro" id="IPR013465">
    <property type="entry name" value="Thymidine_Pase"/>
</dbReference>
<comment type="catalytic activity">
    <reaction evidence="6 7">
        <text>thymidine + phosphate = 2-deoxy-alpha-D-ribose 1-phosphate + thymine</text>
        <dbReference type="Rhea" id="RHEA:16037"/>
        <dbReference type="ChEBI" id="CHEBI:17748"/>
        <dbReference type="ChEBI" id="CHEBI:17821"/>
        <dbReference type="ChEBI" id="CHEBI:43474"/>
        <dbReference type="ChEBI" id="CHEBI:57259"/>
        <dbReference type="EC" id="2.4.2.4"/>
    </reaction>
</comment>
<organism evidence="9 10">
    <name type="scientific">Pseudidiomarina taiwanensis</name>
    <dbReference type="NCBI Taxonomy" id="337250"/>
    <lineage>
        <taxon>Bacteria</taxon>
        <taxon>Pseudomonadati</taxon>
        <taxon>Pseudomonadota</taxon>
        <taxon>Gammaproteobacteria</taxon>
        <taxon>Alteromonadales</taxon>
        <taxon>Idiomarinaceae</taxon>
        <taxon>Pseudidiomarina</taxon>
    </lineage>
</organism>
<dbReference type="HAMAP" id="MF_01628">
    <property type="entry name" value="Thymid_phosp"/>
    <property type="match status" value="1"/>
</dbReference>
<comment type="similarity">
    <text evidence="1 7">Belongs to the thymidine/pyrimidine-nucleoside phosphorylase family.</text>
</comment>
<dbReference type="SMART" id="SM00941">
    <property type="entry name" value="PYNP_C"/>
    <property type="match status" value="1"/>
</dbReference>
<evidence type="ECO:0000256" key="2">
    <source>
        <dbReference type="ARBA" id="ARBA00011738"/>
    </source>
</evidence>
<dbReference type="RefSeq" id="WP_126828773.1">
    <property type="nucleotide sequence ID" value="NZ_PIQG01000006.1"/>
</dbReference>
<evidence type="ECO:0000313" key="9">
    <source>
        <dbReference type="EMBL" id="RUO75551.1"/>
    </source>
</evidence>
<keyword evidence="5 7" id="KW-0808">Transferase</keyword>
<dbReference type="InterPro" id="IPR036320">
    <property type="entry name" value="Glycosyl_Trfase_fam3_N_dom_sf"/>
</dbReference>
<evidence type="ECO:0000256" key="3">
    <source>
        <dbReference type="ARBA" id="ARBA00011892"/>
    </source>
</evidence>
<dbReference type="InterPro" id="IPR000312">
    <property type="entry name" value="Glycosyl_Trfase_fam3"/>
</dbReference>
<dbReference type="EMBL" id="PIQG01000006">
    <property type="protein sequence ID" value="RUO75551.1"/>
    <property type="molecule type" value="Genomic_DNA"/>
</dbReference>
<dbReference type="GO" id="GO:0009032">
    <property type="term" value="F:thymidine phosphorylase activity"/>
    <property type="evidence" value="ECO:0007669"/>
    <property type="project" value="UniProtKB-UniRule"/>
</dbReference>
<keyword evidence="10" id="KW-1185">Reference proteome</keyword>
<feature type="domain" description="Pyrimidine nucleoside phosphorylase C-terminal" evidence="8">
    <location>
        <begin position="350"/>
        <end position="424"/>
    </location>
</feature>
<protein>
    <recommendedName>
        <fullName evidence="3 7">Thymidine phosphorylase</fullName>
        <ecNumber evidence="3 7">2.4.2.4</ecNumber>
    </recommendedName>
    <alternativeName>
        <fullName evidence="7">TdRPase</fullName>
    </alternativeName>
</protein>
<reference evidence="9 10" key="1">
    <citation type="journal article" date="2011" name="Front. Microbiol.">
        <title>Genomic signatures of strain selection and enhancement in Bacillus atrophaeus var. globigii, a historical biowarfare simulant.</title>
        <authorList>
            <person name="Gibbons H.S."/>
            <person name="Broomall S.M."/>
            <person name="McNew L.A."/>
            <person name="Daligault H."/>
            <person name="Chapman C."/>
            <person name="Bruce D."/>
            <person name="Karavis M."/>
            <person name="Krepps M."/>
            <person name="McGregor P.A."/>
            <person name="Hong C."/>
            <person name="Park K.H."/>
            <person name="Akmal A."/>
            <person name="Feldman A."/>
            <person name="Lin J.S."/>
            <person name="Chang W.E."/>
            <person name="Higgs B.W."/>
            <person name="Demirev P."/>
            <person name="Lindquist J."/>
            <person name="Liem A."/>
            <person name="Fochler E."/>
            <person name="Read T.D."/>
            <person name="Tapia R."/>
            <person name="Johnson S."/>
            <person name="Bishop-Lilly K.A."/>
            <person name="Detter C."/>
            <person name="Han C."/>
            <person name="Sozhamannan S."/>
            <person name="Rosenzweig C.N."/>
            <person name="Skowronski E.W."/>
        </authorList>
    </citation>
    <scope>NUCLEOTIDE SEQUENCE [LARGE SCALE GENOMIC DNA]</scope>
    <source>
        <strain evidence="9 10">PIT1</strain>
    </source>
</reference>
<evidence type="ECO:0000313" key="10">
    <source>
        <dbReference type="Proteomes" id="UP000288279"/>
    </source>
</evidence>
<name>A0A432ZCA0_9GAMM</name>
<dbReference type="Proteomes" id="UP000288279">
    <property type="component" value="Unassembled WGS sequence"/>
</dbReference>
<dbReference type="AlphaFoldDB" id="A0A432ZCA0"/>
<dbReference type="PANTHER" id="PTHR10515">
    <property type="entry name" value="THYMIDINE PHOSPHORYLASE"/>
    <property type="match status" value="1"/>
</dbReference>
<comment type="pathway">
    <text evidence="7">Pyrimidine metabolism; dTMP biosynthesis via salvage pathway; dTMP from thymine: step 1/2.</text>
</comment>
<dbReference type="EC" id="2.4.2.4" evidence="3 7"/>
<dbReference type="OrthoDB" id="9763887at2"/>
<dbReference type="SUPFAM" id="SSF54680">
    <property type="entry name" value="Pyrimidine nucleoside phosphorylase C-terminal domain"/>
    <property type="match status" value="1"/>
</dbReference>
<dbReference type="InterPro" id="IPR036566">
    <property type="entry name" value="PYNP-like_C_sf"/>
</dbReference>
<evidence type="ECO:0000259" key="8">
    <source>
        <dbReference type="SMART" id="SM00941"/>
    </source>
</evidence>
<evidence type="ECO:0000256" key="4">
    <source>
        <dbReference type="ARBA" id="ARBA00022676"/>
    </source>
</evidence>
<dbReference type="Pfam" id="PF02885">
    <property type="entry name" value="Glycos_trans_3N"/>
    <property type="match status" value="1"/>
</dbReference>
<dbReference type="Gene3D" id="3.90.1170.30">
    <property type="entry name" value="Pyrimidine nucleoside phosphorylase-like, C-terminal domain"/>
    <property type="match status" value="1"/>
</dbReference>
<dbReference type="InterPro" id="IPR035902">
    <property type="entry name" value="Nuc_phospho_transferase"/>
</dbReference>
<dbReference type="NCBIfam" id="NF004490">
    <property type="entry name" value="PRK05820.1"/>
    <property type="match status" value="1"/>
</dbReference>
<dbReference type="PANTHER" id="PTHR10515:SF0">
    <property type="entry name" value="THYMIDINE PHOSPHORYLASE"/>
    <property type="match status" value="1"/>
</dbReference>
<dbReference type="Gene3D" id="3.40.1030.10">
    <property type="entry name" value="Nucleoside phosphorylase/phosphoribosyltransferase catalytic domain"/>
    <property type="match status" value="1"/>
</dbReference>
<gene>
    <name evidence="7 9" type="primary">deoA</name>
    <name evidence="9" type="ORF">CWI83_10495</name>
</gene>
<dbReference type="InterPro" id="IPR013102">
    <property type="entry name" value="PYNP_C"/>
</dbReference>
<dbReference type="Pfam" id="PF07831">
    <property type="entry name" value="PYNP_C"/>
    <property type="match status" value="1"/>
</dbReference>
<dbReference type="InterPro" id="IPR017459">
    <property type="entry name" value="Glycosyl_Trfase_fam3_N_dom"/>
</dbReference>
<dbReference type="InterPro" id="IPR017872">
    <property type="entry name" value="Pyrmidine_PPase_CS"/>
</dbReference>
<dbReference type="GO" id="GO:0006206">
    <property type="term" value="P:pyrimidine nucleobase metabolic process"/>
    <property type="evidence" value="ECO:0007669"/>
    <property type="project" value="InterPro"/>
</dbReference>
<dbReference type="NCBIfam" id="TIGR02643">
    <property type="entry name" value="T_phosphoryl"/>
    <property type="match status" value="1"/>
</dbReference>
<dbReference type="Gene3D" id="1.20.970.10">
    <property type="entry name" value="Transferase, Pyrimidine Nucleoside Phosphorylase, Chain C"/>
    <property type="match status" value="1"/>
</dbReference>
<dbReference type="InterPro" id="IPR018090">
    <property type="entry name" value="Pyrmidine_PPas_bac/euk"/>
</dbReference>
<comment type="caution">
    <text evidence="9">The sequence shown here is derived from an EMBL/GenBank/DDBJ whole genome shotgun (WGS) entry which is preliminary data.</text>
</comment>
<dbReference type="SUPFAM" id="SSF52418">
    <property type="entry name" value="Nucleoside phosphorylase/phosphoribosyltransferase catalytic domain"/>
    <property type="match status" value="1"/>
</dbReference>
<evidence type="ECO:0000256" key="1">
    <source>
        <dbReference type="ARBA" id="ARBA00006915"/>
    </source>
</evidence>
<evidence type="ECO:0000256" key="6">
    <source>
        <dbReference type="ARBA" id="ARBA00048550"/>
    </source>
</evidence>
<evidence type="ECO:0000256" key="5">
    <source>
        <dbReference type="ARBA" id="ARBA00022679"/>
    </source>
</evidence>
<dbReference type="Pfam" id="PF00591">
    <property type="entry name" value="Glycos_transf_3"/>
    <property type="match status" value="1"/>
</dbReference>
<dbReference type="UniPathway" id="UPA00578">
    <property type="reaction ID" value="UER00638"/>
</dbReference>
<evidence type="ECO:0000256" key="7">
    <source>
        <dbReference type="HAMAP-Rule" id="MF_01628"/>
    </source>
</evidence>
<dbReference type="GO" id="GO:0004645">
    <property type="term" value="F:1,4-alpha-oligoglucan phosphorylase activity"/>
    <property type="evidence" value="ECO:0007669"/>
    <property type="project" value="InterPro"/>
</dbReference>
<dbReference type="FunFam" id="3.40.1030.10:FF:000001">
    <property type="entry name" value="Thymidine phosphorylase"/>
    <property type="match status" value="1"/>
</dbReference>
<dbReference type="InterPro" id="IPR000053">
    <property type="entry name" value="Thymidine/pyrmidine_PPase"/>
</dbReference>
<sequence length="442" mass="46730">MYLPQEIIRAKRDGETLTTEQIQYFVRGLHDGSIAESQISAFAMAVYFQDMTLSERVALTEAMRDSGQVLAWQQMKLNGPVLDKHSTGGVGDLVSLMLGPIVACCGGYVPMISGRGLGHTGGTRDKFDAIPGYNTTPSLAKFQQIVADLGVAIIGQTGELAPADARFYATRDISATVESIPLITASILSKKLAAGLDGLVLDVKVGNGAVMRDTAQAKALAQSLVTVANDAGVPTSALLTDMNQPLARSAGNSIEVYEAIEFLKGNIKAPRLAEVTIELAIEMLRVGKIELNAERARDKVQAVLASGAAAERFEQMVAALGGPADILESYPKQMPLAPIAKPLLAASTGIVSAIDTRAVGMAVVALGGGRQHSDDQLDYGVGLDEIVQLGDAVTVGQPLLMIYARTEAAWEQAATRLQAAFTVTDKAPQQTPLCVERIKEQV</sequence>
<comment type="function">
    <text evidence="7">The enzymes which catalyze the reversible phosphorolysis of pyrimidine nucleosides are involved in the degradation of these compounds and in their utilization as carbon and energy sources, or in the rescue of pyrimidine bases for nucleotide synthesis.</text>
</comment>
<dbReference type="SUPFAM" id="SSF47648">
    <property type="entry name" value="Nucleoside phosphorylase/phosphoribosyltransferase N-terminal domain"/>
    <property type="match status" value="1"/>
</dbReference>
<dbReference type="GO" id="GO:0005829">
    <property type="term" value="C:cytosol"/>
    <property type="evidence" value="ECO:0007669"/>
    <property type="project" value="TreeGrafter"/>
</dbReference>
<dbReference type="NCBIfam" id="TIGR02644">
    <property type="entry name" value="Y_phosphoryl"/>
    <property type="match status" value="1"/>
</dbReference>
<dbReference type="PIRSF" id="PIRSF000478">
    <property type="entry name" value="TP_PyNP"/>
    <property type="match status" value="1"/>
</dbReference>
<dbReference type="PROSITE" id="PS00647">
    <property type="entry name" value="THYMID_PHOSPHORYLASE"/>
    <property type="match status" value="1"/>
</dbReference>